<feature type="domain" description="Adenine deaminase C-terminal" evidence="10">
    <location>
        <begin position="402"/>
        <end position="570"/>
    </location>
</feature>
<evidence type="ECO:0000259" key="10">
    <source>
        <dbReference type="Pfam" id="PF13382"/>
    </source>
</evidence>
<evidence type="ECO:0000256" key="3">
    <source>
        <dbReference type="ARBA" id="ARBA00012782"/>
    </source>
</evidence>
<keyword evidence="4 8" id="KW-0378">Hydrolase</keyword>
<dbReference type="NCBIfam" id="TIGR01178">
    <property type="entry name" value="ade"/>
    <property type="match status" value="1"/>
</dbReference>
<dbReference type="CDD" id="cd01295">
    <property type="entry name" value="AdeC"/>
    <property type="match status" value="1"/>
</dbReference>
<dbReference type="FunFam" id="3.20.20.140:FF:000016">
    <property type="entry name" value="Adenine deaminase"/>
    <property type="match status" value="1"/>
</dbReference>
<dbReference type="HAMAP" id="MF_01518">
    <property type="entry name" value="Adenine_deamin"/>
    <property type="match status" value="1"/>
</dbReference>
<evidence type="ECO:0000259" key="9">
    <source>
        <dbReference type="Pfam" id="PF01979"/>
    </source>
</evidence>
<dbReference type="OrthoDB" id="9775607at2"/>
<dbReference type="PANTHER" id="PTHR11113:SF2">
    <property type="entry name" value="ADENINE DEAMINASE"/>
    <property type="match status" value="1"/>
</dbReference>
<comment type="catalytic activity">
    <reaction evidence="6 8">
        <text>adenine + H2O + H(+) = hypoxanthine + NH4(+)</text>
        <dbReference type="Rhea" id="RHEA:23688"/>
        <dbReference type="ChEBI" id="CHEBI:15377"/>
        <dbReference type="ChEBI" id="CHEBI:15378"/>
        <dbReference type="ChEBI" id="CHEBI:16708"/>
        <dbReference type="ChEBI" id="CHEBI:17368"/>
        <dbReference type="ChEBI" id="CHEBI:28938"/>
        <dbReference type="EC" id="3.5.4.2"/>
    </reaction>
</comment>
<dbReference type="Gene3D" id="3.20.20.140">
    <property type="entry name" value="Metal-dependent hydrolases"/>
    <property type="match status" value="1"/>
</dbReference>
<dbReference type="InterPro" id="IPR006680">
    <property type="entry name" value="Amidohydro-rel"/>
</dbReference>
<dbReference type="PANTHER" id="PTHR11113">
    <property type="entry name" value="N-ACETYLGLUCOSAMINE-6-PHOSPHATE DEACETYLASE"/>
    <property type="match status" value="1"/>
</dbReference>
<comment type="caution">
    <text evidence="11">The sequence shown here is derived from an EMBL/GenBank/DDBJ whole genome shotgun (WGS) entry which is preliminary data.</text>
</comment>
<dbReference type="Proteomes" id="UP000434639">
    <property type="component" value="Unassembled WGS sequence"/>
</dbReference>
<dbReference type="InterPro" id="IPR006679">
    <property type="entry name" value="Adenine_deam"/>
</dbReference>
<comment type="cofactor">
    <cofactor evidence="1 8">
        <name>Mn(2+)</name>
        <dbReference type="ChEBI" id="CHEBI:29035"/>
    </cofactor>
</comment>
<keyword evidence="12" id="KW-1185">Reference proteome</keyword>
<name>A0A7X2SAC3_9BACI</name>
<dbReference type="AlphaFoldDB" id="A0A7X2SAC3"/>
<dbReference type="GO" id="GO:0006146">
    <property type="term" value="P:adenine catabolic process"/>
    <property type="evidence" value="ECO:0007669"/>
    <property type="project" value="InterPro"/>
</dbReference>
<evidence type="ECO:0000256" key="5">
    <source>
        <dbReference type="ARBA" id="ARBA00023211"/>
    </source>
</evidence>
<dbReference type="InterPro" id="IPR026912">
    <property type="entry name" value="Adenine_deam_C"/>
</dbReference>
<dbReference type="Pfam" id="PF13382">
    <property type="entry name" value="Adenine_deam_C"/>
    <property type="match status" value="1"/>
</dbReference>
<sequence>MNQLKQRIDAAAGNEKADLLITNAWVADVFNHEIVKMDLAIKDGEFISSTKREAKEILDAEGMYLIPSFIDSHVHIESSMVTPAEFAKVVLPHGVTTVIADPHEIANVAGAEGIRFMLEQSEKLLLDVRMMLPSCVPAAAFEESGAVLRAEDLEPFADHPNVLGLAEVMDYPALLKGDGDMLRKISMANSRLMPIDGHLAGLSPEMIDVYRSAGIRTDHEVTTAEEALNRVRRGMYVQIRQGSVAQNLPAVVEAVSSRNARRFILCTDDKHLDELKEEGSIDHLVRLCIKSGIEPLTAIQMASLNAAECYGLKKKGAIAPGFEADFILTDDLEALPIRRVFRKGAEAATGGRMISRSTLEPIQAEKSLSDSVHIGSFPENRLVLSVPADQEVPVIQLIPNELVTKKRMEKTNACNGEFVPCTKRDHLKLAAVERHRASGKAGIGIVKGFKFTSGAIACTIAHDSHHIMAVGTHDAAIHAAIIRLQELKGGMAVAGETGRILAELPLSIGGLMSDRPYEEVIENMEKVHHSLKEIGYQEPFNPFVMLSFLALPVIPEIKLTVNGLFDVNAFTYLSF</sequence>
<keyword evidence="5 8" id="KW-0464">Manganese</keyword>
<protein>
    <recommendedName>
        <fullName evidence="7 8">Adenine deaminase</fullName>
        <shortName evidence="8">Adenase</shortName>
        <shortName evidence="8">Adenine aminase</shortName>
        <ecNumber evidence="3 8">3.5.4.2</ecNumber>
    </recommendedName>
</protein>
<gene>
    <name evidence="8 11" type="primary">ade</name>
    <name evidence="11" type="ORF">GKZ89_18575</name>
</gene>
<dbReference type="SUPFAM" id="SSF51338">
    <property type="entry name" value="Composite domain of metallo-dependent hydrolases"/>
    <property type="match status" value="1"/>
</dbReference>
<dbReference type="InterPro" id="IPR011059">
    <property type="entry name" value="Metal-dep_hydrolase_composite"/>
</dbReference>
<evidence type="ECO:0000256" key="8">
    <source>
        <dbReference type="HAMAP-Rule" id="MF_01518"/>
    </source>
</evidence>
<dbReference type="EMBL" id="WMIB01000028">
    <property type="protein sequence ID" value="MTH55401.1"/>
    <property type="molecule type" value="Genomic_DNA"/>
</dbReference>
<evidence type="ECO:0000313" key="11">
    <source>
        <dbReference type="EMBL" id="MTH55401.1"/>
    </source>
</evidence>
<dbReference type="SUPFAM" id="SSF51556">
    <property type="entry name" value="Metallo-dependent hydrolases"/>
    <property type="match status" value="1"/>
</dbReference>
<dbReference type="InterPro" id="IPR032466">
    <property type="entry name" value="Metal_Hydrolase"/>
</dbReference>
<dbReference type="Gene3D" id="2.30.40.10">
    <property type="entry name" value="Urease, subunit C, domain 1"/>
    <property type="match status" value="1"/>
</dbReference>
<evidence type="ECO:0000256" key="4">
    <source>
        <dbReference type="ARBA" id="ARBA00022801"/>
    </source>
</evidence>
<evidence type="ECO:0000256" key="1">
    <source>
        <dbReference type="ARBA" id="ARBA00001936"/>
    </source>
</evidence>
<proteinExistence type="inferred from homology"/>
<dbReference type="GO" id="GO:0000034">
    <property type="term" value="F:adenine deaminase activity"/>
    <property type="evidence" value="ECO:0007669"/>
    <property type="project" value="UniProtKB-UniRule"/>
</dbReference>
<feature type="domain" description="Amidohydrolase-related" evidence="9">
    <location>
        <begin position="64"/>
        <end position="344"/>
    </location>
</feature>
<accession>A0A7X2SAC3</accession>
<evidence type="ECO:0000256" key="6">
    <source>
        <dbReference type="ARBA" id="ARBA00047720"/>
    </source>
</evidence>
<dbReference type="EC" id="3.5.4.2" evidence="3 8"/>
<dbReference type="Pfam" id="PF01979">
    <property type="entry name" value="Amidohydro_1"/>
    <property type="match status" value="1"/>
</dbReference>
<organism evidence="11 12">
    <name type="scientific">Metabacillus mangrovi</name>
    <dbReference type="NCBI Taxonomy" id="1491830"/>
    <lineage>
        <taxon>Bacteria</taxon>
        <taxon>Bacillati</taxon>
        <taxon>Bacillota</taxon>
        <taxon>Bacilli</taxon>
        <taxon>Bacillales</taxon>
        <taxon>Bacillaceae</taxon>
        <taxon>Metabacillus</taxon>
    </lineage>
</organism>
<evidence type="ECO:0000256" key="2">
    <source>
        <dbReference type="ARBA" id="ARBA00006773"/>
    </source>
</evidence>
<comment type="similarity">
    <text evidence="2 8">Belongs to the metallo-dependent hydrolases superfamily. Adenine deaminase family.</text>
</comment>
<evidence type="ECO:0000256" key="7">
    <source>
        <dbReference type="ARBA" id="ARBA00069718"/>
    </source>
</evidence>
<reference evidence="11 12" key="1">
    <citation type="journal article" date="2017" name="Int. J. Syst. Evol. Microbiol.">
        <title>Bacillus mangrovi sp. nov., isolated from a sediment sample from a mangrove forest.</title>
        <authorList>
            <person name="Gupta V."/>
            <person name="Singh P.K."/>
            <person name="Korpole S."/>
            <person name="Tanuku N.R.S."/>
            <person name="Pinnaka A.K."/>
        </authorList>
    </citation>
    <scope>NUCLEOTIDE SEQUENCE [LARGE SCALE GENOMIC DNA]</scope>
    <source>
        <strain evidence="11 12">KCTC 33872</strain>
    </source>
</reference>
<evidence type="ECO:0000313" key="12">
    <source>
        <dbReference type="Proteomes" id="UP000434639"/>
    </source>
</evidence>